<dbReference type="AlphaFoldDB" id="A0A9P8QNA7"/>
<keyword evidence="4 8" id="KW-1133">Transmembrane helix</keyword>
<dbReference type="GO" id="GO:0071763">
    <property type="term" value="P:nuclear membrane organization"/>
    <property type="evidence" value="ECO:0007669"/>
    <property type="project" value="TreeGrafter"/>
</dbReference>
<evidence type="ECO:0000259" key="9">
    <source>
        <dbReference type="Pfam" id="PF09402"/>
    </source>
</evidence>
<gene>
    <name evidence="11" type="ORF">Trco_005618</name>
</gene>
<feature type="domain" description="HeH/LEM" evidence="10">
    <location>
        <begin position="14"/>
        <end position="48"/>
    </location>
</feature>
<dbReference type="InterPro" id="IPR044780">
    <property type="entry name" value="Heh2/Src1"/>
</dbReference>
<evidence type="ECO:0000256" key="7">
    <source>
        <dbReference type="SAM" id="MobiDB-lite"/>
    </source>
</evidence>
<dbReference type="OrthoDB" id="2503928at2759"/>
<keyword evidence="5 8" id="KW-0472">Membrane</keyword>
<evidence type="ECO:0000313" key="11">
    <source>
        <dbReference type="EMBL" id="KAH6606465.1"/>
    </source>
</evidence>
<organism evidence="11 12">
    <name type="scientific">Trichoderma cornu-damae</name>
    <dbReference type="NCBI Taxonomy" id="654480"/>
    <lineage>
        <taxon>Eukaryota</taxon>
        <taxon>Fungi</taxon>
        <taxon>Dikarya</taxon>
        <taxon>Ascomycota</taxon>
        <taxon>Pezizomycotina</taxon>
        <taxon>Sordariomycetes</taxon>
        <taxon>Hypocreomycetidae</taxon>
        <taxon>Hypocreales</taxon>
        <taxon>Hypocreaceae</taxon>
        <taxon>Trichoderma</taxon>
    </lineage>
</organism>
<protein>
    <recommendedName>
        <fullName evidence="13">LEM-like domain-containing protein</fullName>
    </recommendedName>
</protein>
<comment type="caution">
    <text evidence="11">The sequence shown here is derived from an EMBL/GenBank/DDBJ whole genome shotgun (WGS) entry which is preliminary data.</text>
</comment>
<dbReference type="Pfam" id="PF12949">
    <property type="entry name" value="HeH"/>
    <property type="match status" value="1"/>
</dbReference>
<reference evidence="11" key="1">
    <citation type="submission" date="2021-08" db="EMBL/GenBank/DDBJ databases">
        <title>Chromosome-Level Trichoderma cornu-damae using Hi-C Data.</title>
        <authorList>
            <person name="Kim C.S."/>
        </authorList>
    </citation>
    <scope>NUCLEOTIDE SEQUENCE</scope>
    <source>
        <strain evidence="11">KA19-0412C</strain>
    </source>
</reference>
<dbReference type="Pfam" id="PF09402">
    <property type="entry name" value="MSC"/>
    <property type="match status" value="1"/>
</dbReference>
<dbReference type="GO" id="GO:0005637">
    <property type="term" value="C:nuclear inner membrane"/>
    <property type="evidence" value="ECO:0007669"/>
    <property type="project" value="UniProtKB-SubCell"/>
</dbReference>
<dbReference type="GO" id="GO:0034399">
    <property type="term" value="C:nuclear periphery"/>
    <property type="evidence" value="ECO:0007669"/>
    <property type="project" value="TreeGrafter"/>
</dbReference>
<keyword evidence="6" id="KW-0539">Nucleus</keyword>
<evidence type="ECO:0000256" key="3">
    <source>
        <dbReference type="ARBA" id="ARBA00022692"/>
    </source>
</evidence>
<dbReference type="PANTHER" id="PTHR47808">
    <property type="entry name" value="INNER NUCLEAR MEMBRANE PROTEIN HEH2-RELATED"/>
    <property type="match status" value="1"/>
</dbReference>
<evidence type="ECO:0000256" key="6">
    <source>
        <dbReference type="ARBA" id="ARBA00023242"/>
    </source>
</evidence>
<sequence>MADADDYLQDGFDPRSVTVPRLRSILVTHNIEYPATAKKPRLVELVEEHILPQVPKLRIQRARAKRSSMGIVNAGSAEDNGRWDDYGLEPAPAKPRRSMSPRKASTRIKREEEEETTPTPFKSQTKRSSRSVTRSVSRQPPRYEEDEAPQYEAPKSTRRSRSRRSATPKIKDEPEVEEETPIAAQYAATPYTAAATPYANTPYANTPYANTPYASTPFAATPYFAAPQSAAPQAATTYEEEESVFSDDNPFQRGSPALKTPSRRRMSGEEIVRSEKTVRRRPEEYIEPLTVERPTAATRPYALSAHKPRHKSPDFSIDAGEEFTPDAQLELEEAARRGEATIVPRRHSKPARRANLKTPFFVLFFSLLGVYLAWYRQEKIAVGYCGLGRPATQIIPPELPVPDFIIPFVEPQCEPCPSHAYCYEDFSVRCHSDFVLKPHPLSFGGLVPLPPTCEPDGEKARRVQAVADKAIEELRERRAKYECGELVDESGARVNSPAIAEEELKSTVSRKRNKRLNSDEFEDLWVAAIGEITTREEVIVEIATTTTPDSSHVPNRKLSSSSLARLPIACALKRSVRLGLARYRLPIGFLMSVVLAVFYLRARYRQHVVDSAQVPALVDLVLERLANQKELGDEDLDDPWLFLPNLRDDVLRSVHKVAERERIWQRVKKVVEQNSNVRTGQREGRSGEVGRAWEWIGPINGEGARRRRSGRWTRDPAADSPDSRPAPGAESKKWTGSRPIY</sequence>
<evidence type="ECO:0000256" key="5">
    <source>
        <dbReference type="ARBA" id="ARBA00023136"/>
    </source>
</evidence>
<feature type="region of interest" description="Disordered" evidence="7">
    <location>
        <begin position="701"/>
        <end position="741"/>
    </location>
</feature>
<feature type="region of interest" description="Disordered" evidence="7">
    <location>
        <begin position="242"/>
        <end position="279"/>
    </location>
</feature>
<evidence type="ECO:0000256" key="8">
    <source>
        <dbReference type="SAM" id="Phobius"/>
    </source>
</evidence>
<accession>A0A9P8QNA7</accession>
<dbReference type="PANTHER" id="PTHR47808:SF2">
    <property type="entry name" value="LEM DOMAIN-CONTAINING PROTEIN 2"/>
    <property type="match status" value="1"/>
</dbReference>
<evidence type="ECO:0008006" key="13">
    <source>
        <dbReference type="Google" id="ProtNLM"/>
    </source>
</evidence>
<feature type="domain" description="Man1/Src1-like C-terminal" evidence="9">
    <location>
        <begin position="363"/>
        <end position="698"/>
    </location>
</feature>
<feature type="compositionally biased region" description="Basic residues" evidence="7">
    <location>
        <begin position="94"/>
        <end position="107"/>
    </location>
</feature>
<dbReference type="EMBL" id="JAIWOZ010000004">
    <property type="protein sequence ID" value="KAH6606465.1"/>
    <property type="molecule type" value="Genomic_DNA"/>
</dbReference>
<name>A0A9P8QNA7_9HYPO</name>
<feature type="compositionally biased region" description="Low complexity" evidence="7">
    <location>
        <begin position="130"/>
        <end position="140"/>
    </location>
</feature>
<dbReference type="CDD" id="cd12935">
    <property type="entry name" value="LEM_like"/>
    <property type="match status" value="1"/>
</dbReference>
<proteinExistence type="predicted"/>
<keyword evidence="12" id="KW-1185">Reference proteome</keyword>
<evidence type="ECO:0000256" key="1">
    <source>
        <dbReference type="ARBA" id="ARBA00004540"/>
    </source>
</evidence>
<dbReference type="GO" id="GO:0005783">
    <property type="term" value="C:endoplasmic reticulum"/>
    <property type="evidence" value="ECO:0007669"/>
    <property type="project" value="TreeGrafter"/>
</dbReference>
<dbReference type="InterPro" id="IPR025856">
    <property type="entry name" value="HeH/LEM_domain"/>
</dbReference>
<feature type="compositionally biased region" description="Basic residues" evidence="7">
    <location>
        <begin position="156"/>
        <end position="166"/>
    </location>
</feature>
<feature type="transmembrane region" description="Helical" evidence="8">
    <location>
        <begin position="356"/>
        <end position="374"/>
    </location>
</feature>
<dbReference type="InterPro" id="IPR041885">
    <property type="entry name" value="MAN1_winged_helix_dom"/>
</dbReference>
<feature type="compositionally biased region" description="Low complexity" evidence="7">
    <location>
        <begin position="718"/>
        <end position="727"/>
    </location>
</feature>
<feature type="region of interest" description="Disordered" evidence="7">
    <location>
        <begin position="63"/>
        <end position="181"/>
    </location>
</feature>
<feature type="transmembrane region" description="Helical" evidence="8">
    <location>
        <begin position="583"/>
        <end position="602"/>
    </location>
</feature>
<evidence type="ECO:0000259" key="10">
    <source>
        <dbReference type="Pfam" id="PF12949"/>
    </source>
</evidence>
<dbReference type="Gene3D" id="1.10.720.30">
    <property type="entry name" value="SAP domain"/>
    <property type="match status" value="1"/>
</dbReference>
<evidence type="ECO:0000313" key="12">
    <source>
        <dbReference type="Proteomes" id="UP000827724"/>
    </source>
</evidence>
<dbReference type="InterPro" id="IPR018996">
    <property type="entry name" value="Man1/Src1-like_C"/>
</dbReference>
<comment type="subcellular location">
    <subcellularLocation>
        <location evidence="1">Nucleus inner membrane</location>
    </subcellularLocation>
</comment>
<dbReference type="Proteomes" id="UP000827724">
    <property type="component" value="Unassembled WGS sequence"/>
</dbReference>
<dbReference type="InterPro" id="IPR036361">
    <property type="entry name" value="SAP_dom_sf"/>
</dbReference>
<keyword evidence="3 8" id="KW-0812">Transmembrane</keyword>
<evidence type="ECO:0000256" key="4">
    <source>
        <dbReference type="ARBA" id="ARBA00022989"/>
    </source>
</evidence>
<dbReference type="GO" id="GO:0003682">
    <property type="term" value="F:chromatin binding"/>
    <property type="evidence" value="ECO:0007669"/>
    <property type="project" value="InterPro"/>
</dbReference>
<feature type="compositionally biased region" description="Basic and acidic residues" evidence="7">
    <location>
        <begin position="266"/>
        <end position="279"/>
    </location>
</feature>
<evidence type="ECO:0000256" key="2">
    <source>
        <dbReference type="ARBA" id="ARBA00022553"/>
    </source>
</evidence>
<keyword evidence="2" id="KW-0597">Phosphoprotein</keyword>
<dbReference type="Gene3D" id="1.10.10.1180">
    <property type="entry name" value="MAN1, winged-helix domain"/>
    <property type="match status" value="1"/>
</dbReference>